<name>A0A1E3X5J3_9BACT</name>
<organism evidence="1 2">
    <name type="scientific">Candidatus Scalindua rubra</name>
    <dbReference type="NCBI Taxonomy" id="1872076"/>
    <lineage>
        <taxon>Bacteria</taxon>
        <taxon>Pseudomonadati</taxon>
        <taxon>Planctomycetota</taxon>
        <taxon>Candidatus Brocadiia</taxon>
        <taxon>Candidatus Brocadiales</taxon>
        <taxon>Candidatus Scalinduaceae</taxon>
        <taxon>Candidatus Scalindua</taxon>
    </lineage>
</organism>
<gene>
    <name evidence="1" type="ORF">SCARUB_04666</name>
</gene>
<dbReference type="Proteomes" id="UP000094056">
    <property type="component" value="Unassembled WGS sequence"/>
</dbReference>
<dbReference type="NCBIfam" id="TIGR02436">
    <property type="entry name" value="four helix bundle protein"/>
    <property type="match status" value="1"/>
</dbReference>
<dbReference type="AlphaFoldDB" id="A0A1E3X5J3"/>
<dbReference type="PATRIC" id="fig|1872076.5.peg.5606"/>
<dbReference type="PANTHER" id="PTHR38471:SF2">
    <property type="entry name" value="FOUR HELIX BUNDLE PROTEIN"/>
    <property type="match status" value="1"/>
</dbReference>
<dbReference type="InterPro" id="IPR012657">
    <property type="entry name" value="23S_rRNA-intervening_sequence"/>
</dbReference>
<dbReference type="PANTHER" id="PTHR38471">
    <property type="entry name" value="FOUR HELIX BUNDLE PROTEIN"/>
    <property type="match status" value="1"/>
</dbReference>
<reference evidence="1 2" key="1">
    <citation type="submission" date="2016-07" db="EMBL/GenBank/DDBJ databases">
        <title>Draft genome of Scalindua rubra, obtained from a brine-seawater interface in the Red Sea, sheds light on salt adaptation in anammox bacteria.</title>
        <authorList>
            <person name="Speth D.R."/>
            <person name="Lagkouvardos I."/>
            <person name="Wang Y."/>
            <person name="Qian P.-Y."/>
            <person name="Dutilh B.E."/>
            <person name="Jetten M.S."/>
        </authorList>
    </citation>
    <scope>NUCLEOTIDE SEQUENCE [LARGE SCALE GENOMIC DNA]</scope>
    <source>
        <strain evidence="1">BSI-1</strain>
    </source>
</reference>
<sequence length="124" mass="14718">MEIKTFEDLDVWKLARELRRNIYKVTKTYPKDETYRLVDQMRRAAISSTANIAEGFGRFHYQENIQFCRQSRGSLYEIVDHLITSNDEGYLTDEKYQSMKAHSYRTIKVMNGYIAMLKKKKDSS</sequence>
<dbReference type="CDD" id="cd16377">
    <property type="entry name" value="23S_rRNA_IVP_like"/>
    <property type="match status" value="1"/>
</dbReference>
<accession>A0A1E3X5J3</accession>
<protein>
    <recommendedName>
        <fullName evidence="3">Four helix bundle protein</fullName>
    </recommendedName>
</protein>
<proteinExistence type="predicted"/>
<evidence type="ECO:0008006" key="3">
    <source>
        <dbReference type="Google" id="ProtNLM"/>
    </source>
</evidence>
<dbReference type="Gene3D" id="1.20.1440.60">
    <property type="entry name" value="23S rRNA-intervening sequence"/>
    <property type="match status" value="1"/>
</dbReference>
<evidence type="ECO:0000313" key="1">
    <source>
        <dbReference type="EMBL" id="ODS30224.1"/>
    </source>
</evidence>
<evidence type="ECO:0000313" key="2">
    <source>
        <dbReference type="Proteomes" id="UP000094056"/>
    </source>
</evidence>
<comment type="caution">
    <text evidence="1">The sequence shown here is derived from an EMBL/GenBank/DDBJ whole genome shotgun (WGS) entry which is preliminary data.</text>
</comment>
<dbReference type="InterPro" id="IPR036583">
    <property type="entry name" value="23S_rRNA_IVS_sf"/>
</dbReference>
<dbReference type="SUPFAM" id="SSF158446">
    <property type="entry name" value="IVS-encoded protein-like"/>
    <property type="match status" value="1"/>
</dbReference>
<dbReference type="Pfam" id="PF05635">
    <property type="entry name" value="23S_rRNA_IVP"/>
    <property type="match status" value="1"/>
</dbReference>
<dbReference type="EMBL" id="MAYW01000260">
    <property type="protein sequence ID" value="ODS30224.1"/>
    <property type="molecule type" value="Genomic_DNA"/>
</dbReference>